<dbReference type="AlphaFoldDB" id="A0A426Z5Y7"/>
<organism evidence="2 3">
    <name type="scientific">Ensete ventricosum</name>
    <name type="common">Abyssinian banana</name>
    <name type="synonym">Musa ensete</name>
    <dbReference type="NCBI Taxonomy" id="4639"/>
    <lineage>
        <taxon>Eukaryota</taxon>
        <taxon>Viridiplantae</taxon>
        <taxon>Streptophyta</taxon>
        <taxon>Embryophyta</taxon>
        <taxon>Tracheophyta</taxon>
        <taxon>Spermatophyta</taxon>
        <taxon>Magnoliopsida</taxon>
        <taxon>Liliopsida</taxon>
        <taxon>Zingiberales</taxon>
        <taxon>Musaceae</taxon>
        <taxon>Ensete</taxon>
    </lineage>
</organism>
<feature type="compositionally biased region" description="Polar residues" evidence="1">
    <location>
        <begin position="15"/>
        <end position="24"/>
    </location>
</feature>
<gene>
    <name evidence="2" type="ORF">B296_00034088</name>
</gene>
<dbReference type="Proteomes" id="UP000287651">
    <property type="component" value="Unassembled WGS sequence"/>
</dbReference>
<proteinExistence type="predicted"/>
<evidence type="ECO:0000256" key="1">
    <source>
        <dbReference type="SAM" id="MobiDB-lite"/>
    </source>
</evidence>
<feature type="compositionally biased region" description="Basic residues" evidence="1">
    <location>
        <begin position="69"/>
        <end position="84"/>
    </location>
</feature>
<feature type="compositionally biased region" description="Gly residues" evidence="1">
    <location>
        <begin position="1"/>
        <end position="14"/>
    </location>
</feature>
<evidence type="ECO:0000313" key="2">
    <source>
        <dbReference type="EMBL" id="RRT59398.1"/>
    </source>
</evidence>
<evidence type="ECO:0000313" key="3">
    <source>
        <dbReference type="Proteomes" id="UP000287651"/>
    </source>
</evidence>
<reference evidence="2 3" key="1">
    <citation type="journal article" date="2014" name="Agronomy (Basel)">
        <title>A Draft Genome Sequence for Ensete ventricosum, the Drought-Tolerant Tree Against Hunger.</title>
        <authorList>
            <person name="Harrison J."/>
            <person name="Moore K.A."/>
            <person name="Paszkiewicz K."/>
            <person name="Jones T."/>
            <person name="Grant M."/>
            <person name="Ambacheew D."/>
            <person name="Muzemil S."/>
            <person name="Studholme D.J."/>
        </authorList>
    </citation>
    <scope>NUCLEOTIDE SEQUENCE [LARGE SCALE GENOMIC DNA]</scope>
</reference>
<accession>A0A426Z5Y7</accession>
<protein>
    <submittedName>
        <fullName evidence="2">Uncharacterized protein</fullName>
    </submittedName>
</protein>
<feature type="region of interest" description="Disordered" evidence="1">
    <location>
        <begin position="38"/>
        <end position="84"/>
    </location>
</feature>
<feature type="region of interest" description="Disordered" evidence="1">
    <location>
        <begin position="1"/>
        <end position="24"/>
    </location>
</feature>
<comment type="caution">
    <text evidence="2">The sequence shown here is derived from an EMBL/GenBank/DDBJ whole genome shotgun (WGS) entry which is preliminary data.</text>
</comment>
<dbReference type="EMBL" id="AMZH03008227">
    <property type="protein sequence ID" value="RRT59398.1"/>
    <property type="molecule type" value="Genomic_DNA"/>
</dbReference>
<name>A0A426Z5Y7_ENSVE</name>
<sequence length="84" mass="8627">MKSNGGGGCGGGNGSTVSSMTNASDTVDVVGSTAEKHLGIGEGASLKKHSKKVDLEQAMDASGSTTRPPLRRGKSRWRSRRPPS</sequence>